<name>A0A9D0YY14_9FIRM</name>
<dbReference type="InterPro" id="IPR036291">
    <property type="entry name" value="NAD(P)-bd_dom_sf"/>
</dbReference>
<keyword evidence="5" id="KW-0560">Oxidoreductase</keyword>
<keyword evidence="4" id="KW-0862">Zinc</keyword>
<protein>
    <submittedName>
        <fullName evidence="7">Alcohol dehydrogenase catalytic domain-containing protein</fullName>
    </submittedName>
</protein>
<dbReference type="Gene3D" id="3.90.180.10">
    <property type="entry name" value="Medium-chain alcohol dehydrogenases, catalytic domain"/>
    <property type="match status" value="1"/>
</dbReference>
<organism evidence="7 8">
    <name type="scientific">Candidatus Faecenecus gallistercoris</name>
    <dbReference type="NCBI Taxonomy" id="2840793"/>
    <lineage>
        <taxon>Bacteria</taxon>
        <taxon>Bacillati</taxon>
        <taxon>Bacillota</taxon>
        <taxon>Bacillota incertae sedis</taxon>
        <taxon>Candidatus Faecenecus</taxon>
    </lineage>
</organism>
<evidence type="ECO:0000256" key="1">
    <source>
        <dbReference type="ARBA" id="ARBA00001947"/>
    </source>
</evidence>
<reference evidence="7" key="2">
    <citation type="journal article" date="2021" name="PeerJ">
        <title>Extensive microbial diversity within the chicken gut microbiome revealed by metagenomics and culture.</title>
        <authorList>
            <person name="Gilroy R."/>
            <person name="Ravi A."/>
            <person name="Getino M."/>
            <person name="Pursley I."/>
            <person name="Horton D.L."/>
            <person name="Alikhan N.F."/>
            <person name="Baker D."/>
            <person name="Gharbi K."/>
            <person name="Hall N."/>
            <person name="Watson M."/>
            <person name="Adriaenssens E.M."/>
            <person name="Foster-Nyarko E."/>
            <person name="Jarju S."/>
            <person name="Secka A."/>
            <person name="Antonio M."/>
            <person name="Oren A."/>
            <person name="Chaudhuri R.R."/>
            <person name="La Ragione R."/>
            <person name="Hildebrand F."/>
            <person name="Pallen M.J."/>
        </authorList>
    </citation>
    <scope>NUCLEOTIDE SEQUENCE</scope>
    <source>
        <strain evidence="7">CHK165-10780</strain>
    </source>
</reference>
<evidence type="ECO:0000259" key="6">
    <source>
        <dbReference type="SMART" id="SM00829"/>
    </source>
</evidence>
<gene>
    <name evidence="7" type="ORF">IAC85_00420</name>
</gene>
<dbReference type="AlphaFoldDB" id="A0A9D0YY14"/>
<evidence type="ECO:0000256" key="5">
    <source>
        <dbReference type="ARBA" id="ARBA00023002"/>
    </source>
</evidence>
<comment type="cofactor">
    <cofactor evidence="1">
        <name>Zn(2+)</name>
        <dbReference type="ChEBI" id="CHEBI:29105"/>
    </cofactor>
</comment>
<comment type="similarity">
    <text evidence="2">Belongs to the zinc-containing alcohol dehydrogenase family.</text>
</comment>
<evidence type="ECO:0000313" key="7">
    <source>
        <dbReference type="EMBL" id="HIQ64184.1"/>
    </source>
</evidence>
<dbReference type="PANTHER" id="PTHR43161:SF23">
    <property type="entry name" value="(R,R)-BUTANEDIOL DEHYDROGENASE-RELATED"/>
    <property type="match status" value="1"/>
</dbReference>
<dbReference type="GO" id="GO:0016491">
    <property type="term" value="F:oxidoreductase activity"/>
    <property type="evidence" value="ECO:0007669"/>
    <property type="project" value="UniProtKB-KW"/>
</dbReference>
<reference evidence="7" key="1">
    <citation type="submission" date="2020-10" db="EMBL/GenBank/DDBJ databases">
        <authorList>
            <person name="Gilroy R."/>
        </authorList>
    </citation>
    <scope>NUCLEOTIDE SEQUENCE</scope>
    <source>
        <strain evidence="7">CHK165-10780</strain>
    </source>
</reference>
<dbReference type="Pfam" id="PF08240">
    <property type="entry name" value="ADH_N"/>
    <property type="match status" value="1"/>
</dbReference>
<dbReference type="EMBL" id="DVFU01000011">
    <property type="protein sequence ID" value="HIQ64184.1"/>
    <property type="molecule type" value="Genomic_DNA"/>
</dbReference>
<dbReference type="Proteomes" id="UP000886725">
    <property type="component" value="Unassembled WGS sequence"/>
</dbReference>
<dbReference type="InterPro" id="IPR011032">
    <property type="entry name" value="GroES-like_sf"/>
</dbReference>
<dbReference type="GO" id="GO:0046872">
    <property type="term" value="F:metal ion binding"/>
    <property type="evidence" value="ECO:0007669"/>
    <property type="project" value="UniProtKB-KW"/>
</dbReference>
<accession>A0A9D0YY14</accession>
<dbReference type="SUPFAM" id="SSF50129">
    <property type="entry name" value="GroES-like"/>
    <property type="match status" value="1"/>
</dbReference>
<comment type="caution">
    <text evidence="7">The sequence shown here is derived from an EMBL/GenBank/DDBJ whole genome shotgun (WGS) entry which is preliminary data.</text>
</comment>
<feature type="domain" description="Enoyl reductase (ER)" evidence="6">
    <location>
        <begin position="8"/>
        <end position="337"/>
    </location>
</feature>
<dbReference type="Gene3D" id="3.40.50.720">
    <property type="entry name" value="NAD(P)-binding Rossmann-like Domain"/>
    <property type="match status" value="1"/>
</dbReference>
<evidence type="ECO:0000313" key="8">
    <source>
        <dbReference type="Proteomes" id="UP000886725"/>
    </source>
</evidence>
<keyword evidence="3" id="KW-0479">Metal-binding</keyword>
<dbReference type="InterPro" id="IPR013149">
    <property type="entry name" value="ADH-like_C"/>
</dbReference>
<dbReference type="InterPro" id="IPR020843">
    <property type="entry name" value="ER"/>
</dbReference>
<sequence length="343" mass="36486">MKCVKIVGQKNLQMATIDQPISRDGSVVLKVKSCGICGSDIHYWDMGSPAGLVMGHEFAGIVVDPGSRFDLKIGDRVTGLPISPCGECEACKSGNPQYCRKTWSEAVGLSLTNPGGYAEYTSCRPDMVRKLPDEVSFDEGCMVEPSAVALHAVNLANIKVGDSVLVIGGGIIGLMSAEFAKKNGASYVALMETNEQRGSKSLSFGAVDDFIDAKKETAIQDAMAKTKDGYDVVIECCGSSPAVSEAIMTAKPGGEIVLVGVSMEPITIPTVVSVMAEVRLQGAIAYTEAEFDTVIDLIAKKDLDVEKYIDARVPLEEAQVSFERLTSGQDDAVKIIFKPDGLL</sequence>
<dbReference type="SUPFAM" id="SSF51735">
    <property type="entry name" value="NAD(P)-binding Rossmann-fold domains"/>
    <property type="match status" value="1"/>
</dbReference>
<dbReference type="InterPro" id="IPR013154">
    <property type="entry name" value="ADH-like_N"/>
</dbReference>
<dbReference type="Pfam" id="PF00107">
    <property type="entry name" value="ADH_zinc_N"/>
    <property type="match status" value="1"/>
</dbReference>
<evidence type="ECO:0000256" key="3">
    <source>
        <dbReference type="ARBA" id="ARBA00022723"/>
    </source>
</evidence>
<proteinExistence type="inferred from homology"/>
<dbReference type="SMART" id="SM00829">
    <property type="entry name" value="PKS_ER"/>
    <property type="match status" value="1"/>
</dbReference>
<evidence type="ECO:0000256" key="4">
    <source>
        <dbReference type="ARBA" id="ARBA00022833"/>
    </source>
</evidence>
<evidence type="ECO:0000256" key="2">
    <source>
        <dbReference type="ARBA" id="ARBA00008072"/>
    </source>
</evidence>
<dbReference type="PANTHER" id="PTHR43161">
    <property type="entry name" value="SORBITOL DEHYDROGENASE"/>
    <property type="match status" value="1"/>
</dbReference>